<feature type="transmembrane region" description="Helical" evidence="6">
    <location>
        <begin position="192"/>
        <end position="211"/>
    </location>
</feature>
<keyword evidence="4 6" id="KW-1133">Transmembrane helix</keyword>
<feature type="transmembrane region" description="Helical" evidence="6">
    <location>
        <begin position="161"/>
        <end position="180"/>
    </location>
</feature>
<name>A0ABR4GIY9_9EURO</name>
<dbReference type="EMBL" id="JBFTWV010000010">
    <property type="protein sequence ID" value="KAL2799008.1"/>
    <property type="molecule type" value="Genomic_DNA"/>
</dbReference>
<feature type="transmembrane region" description="Helical" evidence="6">
    <location>
        <begin position="422"/>
        <end position="449"/>
    </location>
</feature>
<dbReference type="Gene3D" id="1.20.1250.20">
    <property type="entry name" value="MFS general substrate transporter like domains"/>
    <property type="match status" value="2"/>
</dbReference>
<dbReference type="PANTHER" id="PTHR23501">
    <property type="entry name" value="MAJOR FACILITATOR SUPERFAMILY"/>
    <property type="match status" value="1"/>
</dbReference>
<feature type="transmembrane region" description="Helical" evidence="6">
    <location>
        <begin position="333"/>
        <end position="357"/>
    </location>
</feature>
<proteinExistence type="predicted"/>
<feature type="transmembrane region" description="Helical" evidence="6">
    <location>
        <begin position="122"/>
        <end position="140"/>
    </location>
</feature>
<feature type="transmembrane region" description="Helical" evidence="6">
    <location>
        <begin position="98"/>
        <end position="116"/>
    </location>
</feature>
<dbReference type="InterPro" id="IPR010573">
    <property type="entry name" value="MFS_Str1/Tri12-like"/>
</dbReference>
<evidence type="ECO:0000256" key="6">
    <source>
        <dbReference type="SAM" id="Phobius"/>
    </source>
</evidence>
<feature type="transmembrane region" description="Helical" evidence="6">
    <location>
        <begin position="33"/>
        <end position="53"/>
    </location>
</feature>
<feature type="transmembrane region" description="Helical" evidence="6">
    <location>
        <begin position="518"/>
        <end position="537"/>
    </location>
</feature>
<dbReference type="PANTHER" id="PTHR23501:SF195">
    <property type="entry name" value="PEP5"/>
    <property type="match status" value="1"/>
</dbReference>
<evidence type="ECO:0000256" key="3">
    <source>
        <dbReference type="ARBA" id="ARBA00022692"/>
    </source>
</evidence>
<feature type="transmembrane region" description="Helical" evidence="6">
    <location>
        <begin position="390"/>
        <end position="410"/>
    </location>
</feature>
<dbReference type="InterPro" id="IPR036259">
    <property type="entry name" value="MFS_trans_sf"/>
</dbReference>
<feature type="transmembrane region" description="Helical" evidence="6">
    <location>
        <begin position="232"/>
        <end position="252"/>
    </location>
</feature>
<evidence type="ECO:0000256" key="1">
    <source>
        <dbReference type="ARBA" id="ARBA00004141"/>
    </source>
</evidence>
<organism evidence="7 8">
    <name type="scientific">Aspergillus keveii</name>
    <dbReference type="NCBI Taxonomy" id="714993"/>
    <lineage>
        <taxon>Eukaryota</taxon>
        <taxon>Fungi</taxon>
        <taxon>Dikarya</taxon>
        <taxon>Ascomycota</taxon>
        <taxon>Pezizomycotina</taxon>
        <taxon>Eurotiomycetes</taxon>
        <taxon>Eurotiomycetidae</taxon>
        <taxon>Eurotiales</taxon>
        <taxon>Aspergillaceae</taxon>
        <taxon>Aspergillus</taxon>
        <taxon>Aspergillus subgen. Nidulantes</taxon>
    </lineage>
</organism>
<dbReference type="Pfam" id="PF06609">
    <property type="entry name" value="TRI12"/>
    <property type="match status" value="1"/>
</dbReference>
<keyword evidence="8" id="KW-1185">Reference proteome</keyword>
<dbReference type="Proteomes" id="UP001610563">
    <property type="component" value="Unassembled WGS sequence"/>
</dbReference>
<accession>A0ABR4GIY9</accession>
<gene>
    <name evidence="7" type="ORF">BJX66DRAFT_333684</name>
</gene>
<keyword evidence="3 6" id="KW-0812">Transmembrane</keyword>
<comment type="subcellular location">
    <subcellularLocation>
        <location evidence="1">Membrane</location>
        <topology evidence="1">Multi-pass membrane protein</topology>
    </subcellularLocation>
</comment>
<protein>
    <submittedName>
        <fullName evidence="7">Major facilitator superfamily domain-containing protein</fullName>
    </submittedName>
</protein>
<feature type="transmembrane region" description="Helical" evidence="6">
    <location>
        <begin position="303"/>
        <end position="321"/>
    </location>
</feature>
<evidence type="ECO:0000256" key="2">
    <source>
        <dbReference type="ARBA" id="ARBA00022448"/>
    </source>
</evidence>
<feature type="transmembrane region" description="Helical" evidence="6">
    <location>
        <begin position="364"/>
        <end position="384"/>
    </location>
</feature>
<evidence type="ECO:0000256" key="5">
    <source>
        <dbReference type="ARBA" id="ARBA00023136"/>
    </source>
</evidence>
<reference evidence="7 8" key="1">
    <citation type="submission" date="2024-07" db="EMBL/GenBank/DDBJ databases">
        <title>Section-level genome sequencing and comparative genomics of Aspergillus sections Usti and Cavernicolus.</title>
        <authorList>
            <consortium name="Lawrence Berkeley National Laboratory"/>
            <person name="Nybo J.L."/>
            <person name="Vesth T.C."/>
            <person name="Theobald S."/>
            <person name="Frisvad J.C."/>
            <person name="Larsen T.O."/>
            <person name="Kjaerboelling I."/>
            <person name="Rothschild-Mancinelli K."/>
            <person name="Lyhne E.K."/>
            <person name="Kogle M.E."/>
            <person name="Barry K."/>
            <person name="Clum A."/>
            <person name="Na H."/>
            <person name="Ledsgaard L."/>
            <person name="Lin J."/>
            <person name="Lipzen A."/>
            <person name="Kuo A."/>
            <person name="Riley R."/>
            <person name="Mondo S."/>
            <person name="Labutti K."/>
            <person name="Haridas S."/>
            <person name="Pangalinan J."/>
            <person name="Salamov A.A."/>
            <person name="Simmons B.A."/>
            <person name="Magnuson J.K."/>
            <person name="Chen J."/>
            <person name="Drula E."/>
            <person name="Henrissat B."/>
            <person name="Wiebenga A."/>
            <person name="Lubbers R.J."/>
            <person name="Gomes A.C."/>
            <person name="Makela M.R."/>
            <person name="Stajich J."/>
            <person name="Grigoriev I.V."/>
            <person name="Mortensen U.H."/>
            <person name="De Vries R.P."/>
            <person name="Baker S.E."/>
            <person name="Andersen M.R."/>
        </authorList>
    </citation>
    <scope>NUCLEOTIDE SEQUENCE [LARGE SCALE GENOMIC DNA]</scope>
    <source>
        <strain evidence="7 8">CBS 209.92</strain>
    </source>
</reference>
<comment type="caution">
    <text evidence="7">The sequence shown here is derived from an EMBL/GenBank/DDBJ whole genome shotgun (WGS) entry which is preliminary data.</text>
</comment>
<dbReference type="SUPFAM" id="SSF103473">
    <property type="entry name" value="MFS general substrate transporter"/>
    <property type="match status" value="1"/>
</dbReference>
<evidence type="ECO:0000256" key="4">
    <source>
        <dbReference type="ARBA" id="ARBA00022989"/>
    </source>
</evidence>
<keyword evidence="5 6" id="KW-0472">Membrane</keyword>
<sequence length="563" mass="59682">MDQAKPEAQHVDLVEPPGHLIDSEDEPIDGYSLGWKTFAAIIALSLAYCATVINNMSFTIIKFQVGTVGGASIASWFSNAEYLVNLAVAPMLDREERIIVGGCAVGVVGSCVSASATTPGQIICGNALCGFAVSCAVLAIPANQEISTNRQRPLAMAINQTMGNCSSVLGVFVAAAFVKFNAGGNGGWQWQYYFQGCAYGFGGLVVLLTYFPPRPRLAREGNLRELLGGIDYVGIALMCGSFTSLLLGLTWGGVTYPWRSAQTIASLVCGIIGLIVFGLWEWLGKKDGIFDHRLMQSRNFPILMLNCTIDGMLLLGVAVLYSQQIGAFFTDDAVKIAAILSPYLVTSTFGCLPAGWLMTRTKSFRILLVGSLVWCALFTGLMSIVTPDRLAIALVFSGLFGIGTAVTTVIPLSALALSVPSYLLGTAGAISISARSLGGIIGVTIFTAIHTNEYNKHVASGLSTLISSEGYSDTTHHQITSILATGNPNLLSTSGLDPNLVQGVYAVLSDAQASSWTYVWVAVAGLIGANAVVSWFVESVAVRMNAHVESALEESEVRRRQLA</sequence>
<keyword evidence="2" id="KW-0813">Transport</keyword>
<feature type="transmembrane region" description="Helical" evidence="6">
    <location>
        <begin position="264"/>
        <end position="283"/>
    </location>
</feature>
<evidence type="ECO:0000313" key="8">
    <source>
        <dbReference type="Proteomes" id="UP001610563"/>
    </source>
</evidence>
<evidence type="ECO:0000313" key="7">
    <source>
        <dbReference type="EMBL" id="KAL2799008.1"/>
    </source>
</evidence>